<dbReference type="Pfam" id="PF00069">
    <property type="entry name" value="Pkinase"/>
    <property type="match status" value="1"/>
</dbReference>
<dbReference type="InterPro" id="IPR011009">
    <property type="entry name" value="Kinase-like_dom_sf"/>
</dbReference>
<keyword evidence="6" id="KW-0418">Kinase</keyword>
<dbReference type="FunFam" id="1.10.510.10:FF:001023">
    <property type="entry name" value="Os07g0541700 protein"/>
    <property type="match status" value="1"/>
</dbReference>
<comment type="catalytic activity">
    <reaction evidence="8">
        <text>L-threonyl-[protein] + ATP = O-phospho-L-threonyl-[protein] + ADP + H(+)</text>
        <dbReference type="Rhea" id="RHEA:46608"/>
        <dbReference type="Rhea" id="RHEA-COMP:11060"/>
        <dbReference type="Rhea" id="RHEA-COMP:11605"/>
        <dbReference type="ChEBI" id="CHEBI:15378"/>
        <dbReference type="ChEBI" id="CHEBI:30013"/>
        <dbReference type="ChEBI" id="CHEBI:30616"/>
        <dbReference type="ChEBI" id="CHEBI:61977"/>
        <dbReference type="ChEBI" id="CHEBI:456216"/>
        <dbReference type="EC" id="2.7.11.1"/>
    </reaction>
</comment>
<dbReference type="EMBL" id="SDMP01000013">
    <property type="protein sequence ID" value="RYR19947.1"/>
    <property type="molecule type" value="Genomic_DNA"/>
</dbReference>
<dbReference type="SUPFAM" id="SSF56112">
    <property type="entry name" value="Protein kinase-like (PK-like)"/>
    <property type="match status" value="1"/>
</dbReference>
<evidence type="ECO:0000259" key="10">
    <source>
        <dbReference type="PROSITE" id="PS50011"/>
    </source>
</evidence>
<feature type="domain" description="Protein kinase" evidence="10">
    <location>
        <begin position="1"/>
        <end position="245"/>
    </location>
</feature>
<dbReference type="InterPro" id="IPR008271">
    <property type="entry name" value="Ser/Thr_kinase_AS"/>
</dbReference>
<evidence type="ECO:0000256" key="7">
    <source>
        <dbReference type="ARBA" id="ARBA00022840"/>
    </source>
</evidence>
<dbReference type="Proteomes" id="UP000289738">
    <property type="component" value="Chromosome B03"/>
</dbReference>
<comment type="caution">
    <text evidence="11">The sequence shown here is derived from an EMBL/GenBank/DDBJ whole genome shotgun (WGS) entry which is preliminary data.</text>
</comment>
<protein>
    <recommendedName>
        <fullName evidence="2">non-specific serine/threonine protein kinase</fullName>
        <ecNumber evidence="2">2.7.11.1</ecNumber>
    </recommendedName>
</protein>
<evidence type="ECO:0000313" key="12">
    <source>
        <dbReference type="Proteomes" id="UP000289738"/>
    </source>
</evidence>
<dbReference type="PANTHER" id="PTHR47973">
    <property type="entry name" value="CYSTEINE-RICH RECEPTOR-LIKE PROTEIN KINASE 3"/>
    <property type="match status" value="1"/>
</dbReference>
<proteinExistence type="inferred from homology"/>
<name>A0A445A0J2_ARAHY</name>
<comment type="catalytic activity">
    <reaction evidence="9">
        <text>L-seryl-[protein] + ATP = O-phospho-L-seryl-[protein] + ADP + H(+)</text>
        <dbReference type="Rhea" id="RHEA:17989"/>
        <dbReference type="Rhea" id="RHEA-COMP:9863"/>
        <dbReference type="Rhea" id="RHEA-COMP:11604"/>
        <dbReference type="ChEBI" id="CHEBI:15378"/>
        <dbReference type="ChEBI" id="CHEBI:29999"/>
        <dbReference type="ChEBI" id="CHEBI:30616"/>
        <dbReference type="ChEBI" id="CHEBI:83421"/>
        <dbReference type="ChEBI" id="CHEBI:456216"/>
        <dbReference type="EC" id="2.7.11.1"/>
    </reaction>
</comment>
<evidence type="ECO:0000256" key="6">
    <source>
        <dbReference type="ARBA" id="ARBA00022777"/>
    </source>
</evidence>
<evidence type="ECO:0000256" key="8">
    <source>
        <dbReference type="ARBA" id="ARBA00047899"/>
    </source>
</evidence>
<reference evidence="11 12" key="1">
    <citation type="submission" date="2019-01" db="EMBL/GenBank/DDBJ databases">
        <title>Sequencing of cultivated peanut Arachis hypogaea provides insights into genome evolution and oil improvement.</title>
        <authorList>
            <person name="Chen X."/>
        </authorList>
    </citation>
    <scope>NUCLEOTIDE SEQUENCE [LARGE SCALE GENOMIC DNA]</scope>
    <source>
        <strain evidence="12">cv. Fuhuasheng</strain>
        <tissue evidence="11">Leaves</tissue>
    </source>
</reference>
<dbReference type="PROSITE" id="PS00108">
    <property type="entry name" value="PROTEIN_KINASE_ST"/>
    <property type="match status" value="1"/>
</dbReference>
<dbReference type="GO" id="GO:0005524">
    <property type="term" value="F:ATP binding"/>
    <property type="evidence" value="ECO:0007669"/>
    <property type="project" value="UniProtKB-KW"/>
</dbReference>
<dbReference type="Gene3D" id="1.10.510.10">
    <property type="entry name" value="Transferase(Phosphotransferase) domain 1"/>
    <property type="match status" value="1"/>
</dbReference>
<dbReference type="InterPro" id="IPR026057">
    <property type="entry name" value="TBL_C"/>
</dbReference>
<keyword evidence="3" id="KW-0723">Serine/threonine-protein kinase</keyword>
<organism evidence="11 12">
    <name type="scientific">Arachis hypogaea</name>
    <name type="common">Peanut</name>
    <dbReference type="NCBI Taxonomy" id="3818"/>
    <lineage>
        <taxon>Eukaryota</taxon>
        <taxon>Viridiplantae</taxon>
        <taxon>Streptophyta</taxon>
        <taxon>Embryophyta</taxon>
        <taxon>Tracheophyta</taxon>
        <taxon>Spermatophyta</taxon>
        <taxon>Magnoliopsida</taxon>
        <taxon>eudicotyledons</taxon>
        <taxon>Gunneridae</taxon>
        <taxon>Pentapetalae</taxon>
        <taxon>rosids</taxon>
        <taxon>fabids</taxon>
        <taxon>Fabales</taxon>
        <taxon>Fabaceae</taxon>
        <taxon>Papilionoideae</taxon>
        <taxon>50 kb inversion clade</taxon>
        <taxon>dalbergioids sensu lato</taxon>
        <taxon>Dalbergieae</taxon>
        <taxon>Pterocarpus clade</taxon>
        <taxon>Arachis</taxon>
    </lineage>
</organism>
<evidence type="ECO:0000256" key="5">
    <source>
        <dbReference type="ARBA" id="ARBA00022741"/>
    </source>
</evidence>
<dbReference type="EC" id="2.7.11.1" evidence="2"/>
<gene>
    <name evidence="11" type="ORF">Ahy_B03g064937</name>
</gene>
<dbReference type="InterPro" id="IPR000719">
    <property type="entry name" value="Prot_kinase_dom"/>
</dbReference>
<dbReference type="Pfam" id="PF13839">
    <property type="entry name" value="PC-Esterase"/>
    <property type="match status" value="1"/>
</dbReference>
<keyword evidence="5" id="KW-0547">Nucleotide-binding</keyword>
<dbReference type="AlphaFoldDB" id="A0A445A0J2"/>
<evidence type="ECO:0000256" key="4">
    <source>
        <dbReference type="ARBA" id="ARBA00022679"/>
    </source>
</evidence>
<comment type="similarity">
    <text evidence="1">Belongs to the PC-esterase family. TBL subfamily.</text>
</comment>
<dbReference type="GO" id="GO:0004674">
    <property type="term" value="F:protein serine/threonine kinase activity"/>
    <property type="evidence" value="ECO:0007669"/>
    <property type="project" value="UniProtKB-KW"/>
</dbReference>
<evidence type="ECO:0000313" key="11">
    <source>
        <dbReference type="EMBL" id="RYR19947.1"/>
    </source>
</evidence>
<accession>A0A445A0J2</accession>
<keyword evidence="12" id="KW-1185">Reference proteome</keyword>
<dbReference type="InterPro" id="IPR052059">
    <property type="entry name" value="CR_Ser/Thr_kinase"/>
</dbReference>
<evidence type="ECO:0000256" key="2">
    <source>
        <dbReference type="ARBA" id="ARBA00012513"/>
    </source>
</evidence>
<evidence type="ECO:0000256" key="1">
    <source>
        <dbReference type="ARBA" id="ARBA00007727"/>
    </source>
</evidence>
<dbReference type="PROSITE" id="PS50011">
    <property type="entry name" value="PROTEIN_KINASE_DOM"/>
    <property type="match status" value="1"/>
</dbReference>
<keyword evidence="7" id="KW-0067">ATP-binding</keyword>
<evidence type="ECO:0000256" key="9">
    <source>
        <dbReference type="ARBA" id="ARBA00048679"/>
    </source>
</evidence>
<sequence length="436" mass="50045">MEREDEDATQERRLFRRALSSLLGSIEAAAAARACCAPATIYFRSCIGLEEMEGERNNADRFLNWSTRFQIVLGVARGLQYLHEDSHLRIVHRDIKASNILLDHKFHPKIGDFGLARFFPEDQAYLSTQFAGTFAKRAVFAGARTLSRTKAESCHPWSWAFWHVNYTGTLGSRTRVPEEYTGVAEADFLIKVEDFFRYFFSDDAVNFHESFHKRCGDKDFKCSSWRPQEKFGSKIWWLTQHHQLLLSLPAVFTNSFSSILPATILSCAIRGCYFQQGMEVKMEMKVEDAYRKSMETVLNWIQDTVNLNKSQVFFRTYAPVHFRSGDWRSGGSCHLETLPELNMSLVPNDNWSQFKIGNSLLSSHKYSTELVKLKILNITEMTAQRKDGHSSIYYLGPNGGTAALHQQDCSHWCLPGVPDTWNELLYAMFMKHEGFS</sequence>
<evidence type="ECO:0000256" key="3">
    <source>
        <dbReference type="ARBA" id="ARBA00022527"/>
    </source>
</evidence>
<keyword evidence="4" id="KW-0808">Transferase</keyword>